<evidence type="ECO:0000256" key="8">
    <source>
        <dbReference type="ARBA" id="ARBA00023136"/>
    </source>
</evidence>
<keyword evidence="6 10" id="KW-0812">Transmembrane</keyword>
<proteinExistence type="predicted"/>
<evidence type="ECO:0000256" key="4">
    <source>
        <dbReference type="ARBA" id="ARBA00022481"/>
    </source>
</evidence>
<organism evidence="11 12">
    <name type="scientific">Vibrio genomosp. F6 str. FF-238</name>
    <dbReference type="NCBI Taxonomy" id="1191298"/>
    <lineage>
        <taxon>Bacteria</taxon>
        <taxon>Pseudomonadati</taxon>
        <taxon>Pseudomonadota</taxon>
        <taxon>Gammaproteobacteria</taxon>
        <taxon>Vibrionales</taxon>
        <taxon>Vibrionaceae</taxon>
        <taxon>Vibrio</taxon>
    </lineage>
</organism>
<dbReference type="InterPro" id="IPR045584">
    <property type="entry name" value="Pilin-like"/>
</dbReference>
<dbReference type="NCBIfam" id="TIGR01708">
    <property type="entry name" value="typeII_sec_gspH"/>
    <property type="match status" value="1"/>
</dbReference>
<gene>
    <name evidence="11" type="ORF">A130_09995</name>
</gene>
<keyword evidence="4" id="KW-0488">Methylation</keyword>
<dbReference type="InterPro" id="IPR012902">
    <property type="entry name" value="N_methyl_site"/>
</dbReference>
<evidence type="ECO:0000256" key="5">
    <source>
        <dbReference type="ARBA" id="ARBA00022519"/>
    </source>
</evidence>
<evidence type="ECO:0000256" key="1">
    <source>
        <dbReference type="ARBA" id="ARBA00004377"/>
    </source>
</evidence>
<comment type="caution">
    <text evidence="11">The sequence shown here is derived from an EMBL/GenBank/DDBJ whole genome shotgun (WGS) entry which is preliminary data.</text>
</comment>
<dbReference type="GO" id="GO:0015627">
    <property type="term" value="C:type II protein secretion system complex"/>
    <property type="evidence" value="ECO:0007669"/>
    <property type="project" value="InterPro"/>
</dbReference>
<dbReference type="PRINTS" id="PR00885">
    <property type="entry name" value="BCTERIALGSPH"/>
</dbReference>
<evidence type="ECO:0000256" key="6">
    <source>
        <dbReference type="ARBA" id="ARBA00022692"/>
    </source>
</evidence>
<keyword evidence="12" id="KW-1185">Reference proteome</keyword>
<dbReference type="GO" id="GO:0015628">
    <property type="term" value="P:protein secretion by the type II secretion system"/>
    <property type="evidence" value="ECO:0007669"/>
    <property type="project" value="InterPro"/>
</dbReference>
<dbReference type="PANTHER" id="PTHR39583">
    <property type="entry name" value="TYPE II SECRETION SYSTEM PROTEIN J-RELATED"/>
    <property type="match status" value="1"/>
</dbReference>
<evidence type="ECO:0000256" key="10">
    <source>
        <dbReference type="SAM" id="Phobius"/>
    </source>
</evidence>
<evidence type="ECO:0000256" key="7">
    <source>
        <dbReference type="ARBA" id="ARBA00022989"/>
    </source>
</evidence>
<feature type="transmembrane region" description="Helical" evidence="10">
    <location>
        <begin position="12"/>
        <end position="32"/>
    </location>
</feature>
<dbReference type="NCBIfam" id="TIGR02532">
    <property type="entry name" value="IV_pilin_GFxxxE"/>
    <property type="match status" value="1"/>
</dbReference>
<evidence type="ECO:0000313" key="11">
    <source>
        <dbReference type="EMBL" id="OEE80716.1"/>
    </source>
</evidence>
<dbReference type="SUPFAM" id="SSF54523">
    <property type="entry name" value="Pili subunits"/>
    <property type="match status" value="1"/>
</dbReference>
<dbReference type="InterPro" id="IPR051621">
    <property type="entry name" value="T2SS_protein_J"/>
</dbReference>
<protein>
    <recommendedName>
        <fullName evidence="2">Type II secretion system protein H</fullName>
    </recommendedName>
    <alternativeName>
        <fullName evidence="9">General secretion pathway protein H</fullName>
    </alternativeName>
</protein>
<dbReference type="PANTHER" id="PTHR39583:SF2">
    <property type="entry name" value="TYPE II SECRETION SYSTEM PROTEIN J"/>
    <property type="match status" value="1"/>
</dbReference>
<dbReference type="AlphaFoldDB" id="A0A1E5DAB8"/>
<dbReference type="InterPro" id="IPR049875">
    <property type="entry name" value="TypeII_GspH"/>
</dbReference>
<evidence type="ECO:0000256" key="2">
    <source>
        <dbReference type="ARBA" id="ARBA00021549"/>
    </source>
</evidence>
<dbReference type="Proteomes" id="UP000094165">
    <property type="component" value="Unassembled WGS sequence"/>
</dbReference>
<dbReference type="GO" id="GO:0005886">
    <property type="term" value="C:plasma membrane"/>
    <property type="evidence" value="ECO:0007669"/>
    <property type="project" value="UniProtKB-SubCell"/>
</dbReference>
<keyword evidence="3" id="KW-1003">Cell membrane</keyword>
<name>A0A1E5DAB8_9VIBR</name>
<dbReference type="InterPro" id="IPR002416">
    <property type="entry name" value="T2SS_protein-GspH"/>
</dbReference>
<accession>A0A1E5DAB8</accession>
<keyword evidence="8 10" id="KW-0472">Membrane</keyword>
<dbReference type="EMBL" id="AJYW02000004">
    <property type="protein sequence ID" value="OEE80716.1"/>
    <property type="molecule type" value="Genomic_DNA"/>
</dbReference>
<dbReference type="Gene3D" id="3.55.40.10">
    <property type="entry name" value="minor pseudopilin epsh domain"/>
    <property type="match status" value="1"/>
</dbReference>
<dbReference type="PROSITE" id="PS00409">
    <property type="entry name" value="PROKAR_NTER_METHYL"/>
    <property type="match status" value="1"/>
</dbReference>
<evidence type="ECO:0000256" key="3">
    <source>
        <dbReference type="ARBA" id="ARBA00022475"/>
    </source>
</evidence>
<dbReference type="RefSeq" id="WP_017052064.1">
    <property type="nucleotide sequence ID" value="NZ_AJYW02000004.1"/>
</dbReference>
<evidence type="ECO:0000313" key="12">
    <source>
        <dbReference type="Proteomes" id="UP000094165"/>
    </source>
</evidence>
<keyword evidence="5" id="KW-0997">Cell inner membrane</keyword>
<reference evidence="11 12" key="1">
    <citation type="journal article" date="2012" name="Science">
        <title>Ecological populations of bacteria act as socially cohesive units of antibiotic production and resistance.</title>
        <authorList>
            <person name="Cordero O.X."/>
            <person name="Wildschutte H."/>
            <person name="Kirkup B."/>
            <person name="Proehl S."/>
            <person name="Ngo L."/>
            <person name="Hussain F."/>
            <person name="Le Roux F."/>
            <person name="Mincer T."/>
            <person name="Polz M.F."/>
        </authorList>
    </citation>
    <scope>NUCLEOTIDE SEQUENCE [LARGE SCALE GENOMIC DNA]</scope>
    <source>
        <strain evidence="11 12">FF-238</strain>
    </source>
</reference>
<keyword evidence="7 10" id="KW-1133">Transmembrane helix</keyword>
<comment type="subcellular location">
    <subcellularLocation>
        <location evidence="1">Cell inner membrane</location>
        <topology evidence="1">Single-pass membrane protein</topology>
    </subcellularLocation>
</comment>
<evidence type="ECO:0000256" key="9">
    <source>
        <dbReference type="ARBA" id="ARBA00030775"/>
    </source>
</evidence>
<dbReference type="Pfam" id="PF07963">
    <property type="entry name" value="N_methyl"/>
    <property type="match status" value="1"/>
</dbReference>
<sequence length="205" mass="22637">MTIKRATGFTLIEIMLVLVLLSVSAVAVIATLPDNSDDLSKKQAQRFYQRFMLLNEEAVLSGKDFGIRVDESKSTYVYLTLTADGWQELEMDRIPAVTELDESIALQLTLGGGAWGSDDRLFEPSNLFDENMFGGDTQSDNLFADEKKKKPQKPPQLFLLSSGELTPFVLAIYPNVGDAAQDGWRISVKETGAVHLLTPGESDEE</sequence>